<dbReference type="EMBL" id="JAKIKU010000001">
    <property type="protein sequence ID" value="MCL1043733.1"/>
    <property type="molecule type" value="Genomic_DNA"/>
</dbReference>
<reference evidence="2 3" key="1">
    <citation type="submission" date="2022-01" db="EMBL/GenBank/DDBJ databases">
        <title>Whole genome-based taxonomy of the Shewanellaceae.</title>
        <authorList>
            <person name="Martin-Rodriguez A.J."/>
        </authorList>
    </citation>
    <scope>NUCLEOTIDE SEQUENCE [LARGE SCALE GENOMIC DNA]</scope>
    <source>
        <strain evidence="2 3">DSM 24955</strain>
    </source>
</reference>
<dbReference type="PANTHER" id="PTHR43194">
    <property type="entry name" value="HYDROLASE ALPHA/BETA FOLD FAMILY"/>
    <property type="match status" value="1"/>
</dbReference>
<dbReference type="Proteomes" id="UP001202134">
    <property type="component" value="Unassembled WGS sequence"/>
</dbReference>
<dbReference type="GO" id="GO:0016787">
    <property type="term" value="F:hydrolase activity"/>
    <property type="evidence" value="ECO:0007669"/>
    <property type="project" value="UniProtKB-KW"/>
</dbReference>
<comment type="caution">
    <text evidence="2">The sequence shown here is derived from an EMBL/GenBank/DDBJ whole genome shotgun (WGS) entry which is preliminary data.</text>
</comment>
<evidence type="ECO:0000313" key="2">
    <source>
        <dbReference type="EMBL" id="MCL1043733.1"/>
    </source>
</evidence>
<gene>
    <name evidence="2" type="ORF">L2737_00070</name>
</gene>
<dbReference type="InterPro" id="IPR050228">
    <property type="entry name" value="Carboxylesterase_BioH"/>
</dbReference>
<keyword evidence="3" id="KW-1185">Reference proteome</keyword>
<dbReference type="PANTHER" id="PTHR43194:SF5">
    <property type="entry name" value="PIMELOYL-[ACYL-CARRIER PROTEIN] METHYL ESTER ESTERASE"/>
    <property type="match status" value="1"/>
</dbReference>
<feature type="domain" description="AB hydrolase-1" evidence="1">
    <location>
        <begin position="5"/>
        <end position="242"/>
    </location>
</feature>
<evidence type="ECO:0000259" key="1">
    <source>
        <dbReference type="Pfam" id="PF12697"/>
    </source>
</evidence>
<dbReference type="SUPFAM" id="SSF53474">
    <property type="entry name" value="alpha/beta-Hydrolases"/>
    <property type="match status" value="1"/>
</dbReference>
<organism evidence="2 3">
    <name type="scientific">Shewanella electrodiphila</name>
    <dbReference type="NCBI Taxonomy" id="934143"/>
    <lineage>
        <taxon>Bacteria</taxon>
        <taxon>Pseudomonadati</taxon>
        <taxon>Pseudomonadota</taxon>
        <taxon>Gammaproteobacteria</taxon>
        <taxon>Alteromonadales</taxon>
        <taxon>Shewanellaceae</taxon>
        <taxon>Shewanella</taxon>
    </lineage>
</organism>
<keyword evidence="2" id="KW-0378">Hydrolase</keyword>
<evidence type="ECO:0000313" key="3">
    <source>
        <dbReference type="Proteomes" id="UP001202134"/>
    </source>
</evidence>
<proteinExistence type="predicted"/>
<sequence>MATWVLLRGLMRDSRHWYGFDAQLRDEGIDVLTPDATGNGTLASKPSHLTIGNYSDDIWQQIDKGLNDNPEFSRELVIIGVSMGGMIALEMARQRHKQVRHVALINSSAGNLSPWYQRFQLRPLINSIWHRHKAANLSFIESCVLNYTTVTKADDESVISDWGNMRSQLHTSIINGARQIYAAARYQCTWFGHCRVSVIGANQDKLANPKCSKALAEFYHTPLLQVEQCGHDATLDHPDQIRQLIQDTISESAS</sequence>
<dbReference type="InterPro" id="IPR000073">
    <property type="entry name" value="AB_hydrolase_1"/>
</dbReference>
<accession>A0ABT0KJ05</accession>
<dbReference type="Pfam" id="PF12697">
    <property type="entry name" value="Abhydrolase_6"/>
    <property type="match status" value="1"/>
</dbReference>
<name>A0ABT0KJ05_9GAMM</name>
<dbReference type="InterPro" id="IPR029058">
    <property type="entry name" value="AB_hydrolase_fold"/>
</dbReference>
<protein>
    <submittedName>
        <fullName evidence="2">Alpha/beta hydrolase</fullName>
    </submittedName>
</protein>
<dbReference type="RefSeq" id="WP_248954367.1">
    <property type="nucleotide sequence ID" value="NZ_JAKIKU010000001.1"/>
</dbReference>
<dbReference type="Gene3D" id="3.40.50.1820">
    <property type="entry name" value="alpha/beta hydrolase"/>
    <property type="match status" value="1"/>
</dbReference>